<accession>A0ABT1JCL2</accession>
<evidence type="ECO:0000256" key="3">
    <source>
        <dbReference type="ARBA" id="ARBA00022898"/>
    </source>
</evidence>
<protein>
    <submittedName>
        <fullName evidence="6">D-cysteine desulfhydrase</fullName>
    </submittedName>
</protein>
<keyword evidence="7" id="KW-1185">Reference proteome</keyword>
<organism evidence="6 7">
    <name type="scientific">Actinoalloteichus caeruleus DSM 43889</name>
    <dbReference type="NCBI Taxonomy" id="1120930"/>
    <lineage>
        <taxon>Bacteria</taxon>
        <taxon>Bacillati</taxon>
        <taxon>Actinomycetota</taxon>
        <taxon>Actinomycetes</taxon>
        <taxon>Pseudonocardiales</taxon>
        <taxon>Pseudonocardiaceae</taxon>
        <taxon>Actinoalloteichus</taxon>
        <taxon>Actinoalloteichus cyanogriseus</taxon>
    </lineage>
</organism>
<dbReference type="PIRSF" id="PIRSF006278">
    <property type="entry name" value="ACCD_DCysDesulf"/>
    <property type="match status" value="1"/>
</dbReference>
<proteinExistence type="inferred from homology"/>
<keyword evidence="3" id="KW-0663">Pyridoxal phosphate</keyword>
<name>A0ABT1JCL2_ACTCY</name>
<comment type="cofactor">
    <cofactor evidence="1">
        <name>pyridoxal 5'-phosphate</name>
        <dbReference type="ChEBI" id="CHEBI:597326"/>
    </cofactor>
</comment>
<dbReference type="Proteomes" id="UP000791080">
    <property type="component" value="Unassembled WGS sequence"/>
</dbReference>
<dbReference type="PANTHER" id="PTHR43780">
    <property type="entry name" value="1-AMINOCYCLOPROPANE-1-CARBOXYLATE DEAMINASE-RELATED"/>
    <property type="match status" value="1"/>
</dbReference>
<dbReference type="InterPro" id="IPR036052">
    <property type="entry name" value="TrpB-like_PALP_sf"/>
</dbReference>
<dbReference type="Gene3D" id="3.40.50.1100">
    <property type="match status" value="2"/>
</dbReference>
<dbReference type="PANTHER" id="PTHR43780:SF2">
    <property type="entry name" value="1-AMINOCYCLOPROPANE-1-CARBOXYLATE DEAMINASE-RELATED"/>
    <property type="match status" value="1"/>
</dbReference>
<dbReference type="InterPro" id="IPR027278">
    <property type="entry name" value="ACCD_DCysDesulf"/>
</dbReference>
<feature type="region of interest" description="Disordered" evidence="4">
    <location>
        <begin position="316"/>
        <end position="335"/>
    </location>
</feature>
<sequence>MTGPTGPPRVPLITAPTRVQRITGVARRPIHLKRDDENSPVFGGCKTRALEFVLGAALAEGATAVLTAGTAGSNHVAATALHAAGLGLPVTALVLPQEPGPLVSRNLRLALGAGARLEPVPPGVSVHPDRRRHREAVEELRAGGARPFVIPFGGAAPVAGRAHALAGRELGEQARALALPEPLRVYLPAASTLTAAGIAAGLASTGLSFQVTAVDVVGDASVTGPGLVERAREAAAALGVARDQVRPEHLRHVDGYSDAPYGVPGAQAGRAADLLREAAGVEVDECYGAKAFARLLAEVDSDEPGTHLFWHTGNTRSALDVPSRPLPPELAHHDR</sequence>
<dbReference type="EMBL" id="AUBJ02000001">
    <property type="protein sequence ID" value="MCP2330216.1"/>
    <property type="molecule type" value="Genomic_DNA"/>
</dbReference>
<evidence type="ECO:0000313" key="6">
    <source>
        <dbReference type="EMBL" id="MCP2330216.1"/>
    </source>
</evidence>
<evidence type="ECO:0000256" key="2">
    <source>
        <dbReference type="ARBA" id="ARBA00008639"/>
    </source>
</evidence>
<reference evidence="6 7" key="1">
    <citation type="submission" date="2022-06" db="EMBL/GenBank/DDBJ databases">
        <title>Genomic Encyclopedia of Type Strains, Phase I: the one thousand microbial genomes (KMG-I) project.</title>
        <authorList>
            <person name="Kyrpides N."/>
        </authorList>
    </citation>
    <scope>NUCLEOTIDE SEQUENCE [LARGE SCALE GENOMIC DNA]</scope>
    <source>
        <strain evidence="6 7">DSM 43889</strain>
    </source>
</reference>
<evidence type="ECO:0000313" key="7">
    <source>
        <dbReference type="Proteomes" id="UP000791080"/>
    </source>
</evidence>
<dbReference type="RefSeq" id="WP_245588973.1">
    <property type="nucleotide sequence ID" value="NZ_AUBJ02000001.1"/>
</dbReference>
<comment type="similarity">
    <text evidence="2">Belongs to the ACC deaminase/D-cysteine desulfhydrase family.</text>
</comment>
<comment type="caution">
    <text evidence="6">The sequence shown here is derived from an EMBL/GenBank/DDBJ whole genome shotgun (WGS) entry which is preliminary data.</text>
</comment>
<feature type="domain" description="Tryptophan synthase beta chain-like PALP" evidence="5">
    <location>
        <begin position="16"/>
        <end position="313"/>
    </location>
</feature>
<gene>
    <name evidence="6" type="ORF">G443_000486</name>
</gene>
<evidence type="ECO:0000256" key="1">
    <source>
        <dbReference type="ARBA" id="ARBA00001933"/>
    </source>
</evidence>
<dbReference type="SUPFAM" id="SSF53686">
    <property type="entry name" value="Tryptophan synthase beta subunit-like PLP-dependent enzymes"/>
    <property type="match status" value="1"/>
</dbReference>
<evidence type="ECO:0000256" key="4">
    <source>
        <dbReference type="SAM" id="MobiDB-lite"/>
    </source>
</evidence>
<dbReference type="Pfam" id="PF00291">
    <property type="entry name" value="PALP"/>
    <property type="match status" value="1"/>
</dbReference>
<evidence type="ECO:0000259" key="5">
    <source>
        <dbReference type="Pfam" id="PF00291"/>
    </source>
</evidence>
<dbReference type="InterPro" id="IPR001926">
    <property type="entry name" value="TrpB-like_PALP"/>
</dbReference>